<dbReference type="EMBL" id="ML977703">
    <property type="protein sequence ID" value="KAF1993450.1"/>
    <property type="molecule type" value="Genomic_DNA"/>
</dbReference>
<feature type="region of interest" description="Disordered" evidence="1">
    <location>
        <begin position="30"/>
        <end position="61"/>
    </location>
</feature>
<feature type="compositionally biased region" description="Polar residues" evidence="1">
    <location>
        <begin position="161"/>
        <end position="174"/>
    </location>
</feature>
<reference evidence="2" key="1">
    <citation type="journal article" date="2020" name="Stud. Mycol.">
        <title>101 Dothideomycetes genomes: a test case for predicting lifestyles and emergence of pathogens.</title>
        <authorList>
            <person name="Haridas S."/>
            <person name="Albert R."/>
            <person name="Binder M."/>
            <person name="Bloem J."/>
            <person name="Labutti K."/>
            <person name="Salamov A."/>
            <person name="Andreopoulos B."/>
            <person name="Baker S."/>
            <person name="Barry K."/>
            <person name="Bills G."/>
            <person name="Bluhm B."/>
            <person name="Cannon C."/>
            <person name="Castanera R."/>
            <person name="Culley D."/>
            <person name="Daum C."/>
            <person name="Ezra D."/>
            <person name="Gonzalez J."/>
            <person name="Henrissat B."/>
            <person name="Kuo A."/>
            <person name="Liang C."/>
            <person name="Lipzen A."/>
            <person name="Lutzoni F."/>
            <person name="Magnuson J."/>
            <person name="Mondo S."/>
            <person name="Nolan M."/>
            <person name="Ohm R."/>
            <person name="Pangilinan J."/>
            <person name="Park H.-J."/>
            <person name="Ramirez L."/>
            <person name="Alfaro M."/>
            <person name="Sun H."/>
            <person name="Tritt A."/>
            <person name="Yoshinaga Y."/>
            <person name="Zwiers L.-H."/>
            <person name="Turgeon B."/>
            <person name="Goodwin S."/>
            <person name="Spatafora J."/>
            <person name="Crous P."/>
            <person name="Grigoriev I."/>
        </authorList>
    </citation>
    <scope>NUCLEOTIDE SEQUENCE</scope>
    <source>
        <strain evidence="2">CBS 123094</strain>
    </source>
</reference>
<accession>A0A6A5VVP0</accession>
<dbReference type="AlphaFoldDB" id="A0A6A5VVP0"/>
<name>A0A6A5VVP0_9PLEO</name>
<feature type="region of interest" description="Disordered" evidence="1">
    <location>
        <begin position="228"/>
        <end position="262"/>
    </location>
</feature>
<dbReference type="Proteomes" id="UP000799779">
    <property type="component" value="Unassembled WGS sequence"/>
</dbReference>
<feature type="region of interest" description="Disordered" evidence="1">
    <location>
        <begin position="1"/>
        <end position="20"/>
    </location>
</feature>
<evidence type="ECO:0000313" key="3">
    <source>
        <dbReference type="Proteomes" id="UP000799779"/>
    </source>
</evidence>
<feature type="compositionally biased region" description="Basic and acidic residues" evidence="1">
    <location>
        <begin position="176"/>
        <end position="188"/>
    </location>
</feature>
<gene>
    <name evidence="2" type="ORF">P154DRAFT_540403</name>
</gene>
<organism evidence="2 3">
    <name type="scientific">Amniculicola lignicola CBS 123094</name>
    <dbReference type="NCBI Taxonomy" id="1392246"/>
    <lineage>
        <taxon>Eukaryota</taxon>
        <taxon>Fungi</taxon>
        <taxon>Dikarya</taxon>
        <taxon>Ascomycota</taxon>
        <taxon>Pezizomycotina</taxon>
        <taxon>Dothideomycetes</taxon>
        <taxon>Pleosporomycetidae</taxon>
        <taxon>Pleosporales</taxon>
        <taxon>Amniculicolaceae</taxon>
        <taxon>Amniculicola</taxon>
    </lineage>
</organism>
<keyword evidence="3" id="KW-1185">Reference proteome</keyword>
<evidence type="ECO:0000313" key="2">
    <source>
        <dbReference type="EMBL" id="KAF1993450.1"/>
    </source>
</evidence>
<sequence>MESQSRSVHETSAPDLRDIWEVSGGSPLVFGAKVPSEKRQTPGASRPGECSRRPKLISFTRNSPIKAPDIWEQEAIHADEPAANGSVLVTGGKTKKMKPSEDTLYRLSCRDRILRTSQVQLRREGIESQNAIRVPTSTPSTSRKTPDSLSQVGVVMRQSHQANTNGLQTKSTVKASCKDASDVGPEDSRVLQRIRDRENQRAGRLLGFQNKANGSELGLYAHERNMTSEEQTIPSQNPIESISHTEKDTSNSECEASPPKEYSDTPATIVLNAYKNGAPSAKSGLVVETFVEQSAKPILASHLHQKSEDNAGKMPFSVAVNLSSASVAFFVCQYGMTNSGNEALLYRIYVRFFEGITLSLVLCILQVGQDAVENLPENLAFGMGSMVGSLVGAARKGFEDGKGASSA</sequence>
<protein>
    <submittedName>
        <fullName evidence="2">Uncharacterized protein</fullName>
    </submittedName>
</protein>
<feature type="region of interest" description="Disordered" evidence="1">
    <location>
        <begin position="161"/>
        <end position="188"/>
    </location>
</feature>
<proteinExistence type="predicted"/>
<feature type="compositionally biased region" description="Polar residues" evidence="1">
    <location>
        <begin position="228"/>
        <end position="242"/>
    </location>
</feature>
<evidence type="ECO:0000256" key="1">
    <source>
        <dbReference type="SAM" id="MobiDB-lite"/>
    </source>
</evidence>